<dbReference type="EMBL" id="CP003732">
    <property type="protein sequence ID" value="AFV10579.1"/>
    <property type="molecule type" value="Genomic_DNA"/>
</dbReference>
<reference evidence="1 2" key="1">
    <citation type="journal article" date="2012" name="BMC Genomics">
        <title>Genome-guided analysis of physiological and morphological traits of the fermentative acetate oxidizer Thermacetogenium phaeum.</title>
        <authorList>
            <person name="Oehler D."/>
            <person name="Poehlein A."/>
            <person name="Leimbach A."/>
            <person name="Muller N."/>
            <person name="Daniel R."/>
            <person name="Gottschalk G."/>
            <person name="Schink B."/>
        </authorList>
    </citation>
    <scope>NUCLEOTIDE SEQUENCE [LARGE SCALE GENOMIC DNA]</scope>
    <source>
        <strain evidence="2">ATCC BAA-254 / DSM 26808 / PB</strain>
    </source>
</reference>
<keyword evidence="2" id="KW-1185">Reference proteome</keyword>
<name>K4LR54_THEPS</name>
<dbReference type="HOGENOM" id="CLU_136835_0_0_9"/>
<dbReference type="STRING" id="1089553.Tph_c03320"/>
<sequence>MALQLCLNEVGGFRMDSFSERLKYQKMVYLMQLFGIDLGYRFEWYLRGPYCTELTADGFEIDKHRERMEEYVKDYELSNEAREKLARFRDMISRPPADGLSQESWLELLASVHYLAQIAYVKNPEDREYDRVSARLRGKKPWYKKEQIAQAWSLLKTYGLLKEGP</sequence>
<evidence type="ECO:0000313" key="2">
    <source>
        <dbReference type="Proteomes" id="UP000000467"/>
    </source>
</evidence>
<gene>
    <name evidence="1" type="ordered locus">Tph_c03320</name>
</gene>
<dbReference type="eggNOG" id="COG3465">
    <property type="taxonomic scope" value="Bacteria"/>
</dbReference>
<accession>K4LR54</accession>
<dbReference type="KEGG" id="tpz:Tph_c03320"/>
<protein>
    <submittedName>
        <fullName evidence="1">Uncharacterized protein</fullName>
    </submittedName>
</protein>
<dbReference type="Proteomes" id="UP000000467">
    <property type="component" value="Chromosome"/>
</dbReference>
<proteinExistence type="predicted"/>
<evidence type="ECO:0000313" key="1">
    <source>
        <dbReference type="EMBL" id="AFV10579.1"/>
    </source>
</evidence>
<organism evidence="1 2">
    <name type="scientific">Thermacetogenium phaeum (strain ATCC BAA-254 / DSM 26808 / PB)</name>
    <dbReference type="NCBI Taxonomy" id="1089553"/>
    <lineage>
        <taxon>Bacteria</taxon>
        <taxon>Bacillati</taxon>
        <taxon>Bacillota</taxon>
        <taxon>Clostridia</taxon>
        <taxon>Thermoanaerobacterales</taxon>
        <taxon>Thermoanaerobacteraceae</taxon>
        <taxon>Thermacetogenium</taxon>
    </lineage>
</organism>
<dbReference type="AlphaFoldDB" id="K4LR54"/>